<dbReference type="PANTHER" id="PTHR46098">
    <property type="entry name" value="TRNA (CYTOSINE(38)-C(5))-METHYLTRANSFERASE"/>
    <property type="match status" value="1"/>
</dbReference>
<reference evidence="8 10" key="1">
    <citation type="submission" date="2017-01" db="EMBL/GenBank/DDBJ databases">
        <authorList>
            <person name="Mah S.A."/>
            <person name="Swanson W.J."/>
            <person name="Moy G.W."/>
            <person name="Vacquier V.D."/>
        </authorList>
    </citation>
    <scope>NUCLEOTIDE SEQUENCE [LARGE SCALE GENOMIC DNA]</scope>
    <source>
        <strain evidence="8 10">GSMNP</strain>
    </source>
</reference>
<dbReference type="STRING" id="133412.A0A1R1XGQ0"/>
<dbReference type="AlphaFoldDB" id="A0A1R1XGQ0"/>
<dbReference type="Proteomes" id="UP000187283">
    <property type="component" value="Unassembled WGS sequence"/>
</dbReference>
<evidence type="ECO:0000313" key="10">
    <source>
        <dbReference type="Proteomes" id="UP000187283"/>
    </source>
</evidence>
<protein>
    <recommendedName>
        <fullName evidence="5">tRNA (cytosine(38)-C(5))-methyltransferase</fullName>
        <ecNumber evidence="4">2.1.1.204</ecNumber>
    </recommendedName>
    <alternativeName>
        <fullName evidence="6">DNA (cytosine-5)-methyltransferase-like protein 2</fullName>
    </alternativeName>
</protein>
<evidence type="ECO:0000256" key="7">
    <source>
        <dbReference type="SAM" id="MobiDB-lite"/>
    </source>
</evidence>
<accession>A0A1R1XGQ0</accession>
<dbReference type="InterPro" id="IPR031303">
    <property type="entry name" value="C5_meth_CS"/>
</dbReference>
<organism evidence="8 10">
    <name type="scientific">Smittium culicis</name>
    <dbReference type="NCBI Taxonomy" id="133412"/>
    <lineage>
        <taxon>Eukaryota</taxon>
        <taxon>Fungi</taxon>
        <taxon>Fungi incertae sedis</taxon>
        <taxon>Zoopagomycota</taxon>
        <taxon>Kickxellomycotina</taxon>
        <taxon>Harpellomycetes</taxon>
        <taxon>Harpellales</taxon>
        <taxon>Legeriomycetaceae</taxon>
        <taxon>Smittium</taxon>
    </lineage>
</organism>
<evidence type="ECO:0000256" key="2">
    <source>
        <dbReference type="ARBA" id="ARBA00022679"/>
    </source>
</evidence>
<keyword evidence="1 8" id="KW-0489">Methyltransferase</keyword>
<dbReference type="EMBL" id="LSSN01003349">
    <property type="protein sequence ID" value="OMJ13773.1"/>
    <property type="molecule type" value="Genomic_DNA"/>
</dbReference>
<dbReference type="PROSITE" id="PS00095">
    <property type="entry name" value="C5_MTASE_2"/>
    <property type="match status" value="1"/>
</dbReference>
<dbReference type="EMBL" id="LSSN01000199">
    <property type="protein sequence ID" value="OMJ25265.1"/>
    <property type="molecule type" value="Genomic_DNA"/>
</dbReference>
<gene>
    <name evidence="9" type="ORF">AYI70_g1014</name>
    <name evidence="8" type="ORF">AYI70_g8305</name>
</gene>
<dbReference type="EC" id="2.1.1.204" evidence="4"/>
<evidence type="ECO:0000256" key="1">
    <source>
        <dbReference type="ARBA" id="ARBA00022603"/>
    </source>
</evidence>
<dbReference type="InterPro" id="IPR029063">
    <property type="entry name" value="SAM-dependent_MTases_sf"/>
</dbReference>
<keyword evidence="3" id="KW-0949">S-adenosyl-L-methionine</keyword>
<dbReference type="OrthoDB" id="414133at2759"/>
<evidence type="ECO:0000256" key="6">
    <source>
        <dbReference type="ARBA" id="ARBA00042810"/>
    </source>
</evidence>
<proteinExistence type="predicted"/>
<dbReference type="GO" id="GO:0008168">
    <property type="term" value="F:methyltransferase activity"/>
    <property type="evidence" value="ECO:0007669"/>
    <property type="project" value="UniProtKB-KW"/>
</dbReference>
<evidence type="ECO:0000313" key="9">
    <source>
        <dbReference type="EMBL" id="OMJ25265.1"/>
    </source>
</evidence>
<keyword evidence="2 8" id="KW-0808">Transferase</keyword>
<feature type="region of interest" description="Disordered" evidence="7">
    <location>
        <begin position="1"/>
        <end position="39"/>
    </location>
</feature>
<name>A0A1R1XGQ0_9FUNG</name>
<sequence>MENVAGFEAKLQANEIEPTGSLDSSHSGEHDSKNNEESNKIADTIHSDFLYTIENVEMTSPVIETISDPKNSQNSLKPKVNFEKSMWDDSKGLKIGDFIDNLSDADFKTYAIDQKVLDSHGYVFDVVMPSSSRSCCFTKSYKHYNEGTGSVLQISGTVGIDKQTSENTRYFTEYEVARLLGFPNDFSFTSKSPNDKSENVTLKQCYKLLGNSLSVIVVSNLLTRLIKQM</sequence>
<evidence type="ECO:0000256" key="5">
    <source>
        <dbReference type="ARBA" id="ARBA00039681"/>
    </source>
</evidence>
<dbReference type="PANTHER" id="PTHR46098:SF1">
    <property type="entry name" value="TRNA (CYTOSINE(38)-C(5))-METHYLTRANSFERASE"/>
    <property type="match status" value="1"/>
</dbReference>
<dbReference type="InterPro" id="IPR001525">
    <property type="entry name" value="C5_MeTfrase"/>
</dbReference>
<keyword evidence="10" id="KW-1185">Reference proteome</keyword>
<feature type="compositionally biased region" description="Basic and acidic residues" evidence="7">
    <location>
        <begin position="26"/>
        <end position="39"/>
    </location>
</feature>
<evidence type="ECO:0000256" key="3">
    <source>
        <dbReference type="ARBA" id="ARBA00022691"/>
    </source>
</evidence>
<evidence type="ECO:0000256" key="4">
    <source>
        <dbReference type="ARBA" id="ARBA00039081"/>
    </source>
</evidence>
<comment type="caution">
    <text evidence="8">The sequence shown here is derived from an EMBL/GenBank/DDBJ whole genome shotgun (WGS) entry which is preliminary data.</text>
</comment>
<dbReference type="Gene3D" id="3.90.120.10">
    <property type="entry name" value="DNA Methylase, subunit A, domain 2"/>
    <property type="match status" value="1"/>
</dbReference>
<dbReference type="SUPFAM" id="SSF53335">
    <property type="entry name" value="S-adenosyl-L-methionine-dependent methyltransferases"/>
    <property type="match status" value="1"/>
</dbReference>
<dbReference type="GO" id="GO:0032259">
    <property type="term" value="P:methylation"/>
    <property type="evidence" value="ECO:0007669"/>
    <property type="project" value="UniProtKB-KW"/>
</dbReference>
<dbReference type="InterPro" id="IPR050750">
    <property type="entry name" value="C5-MTase"/>
</dbReference>
<dbReference type="Pfam" id="PF00145">
    <property type="entry name" value="DNA_methylase"/>
    <property type="match status" value="1"/>
</dbReference>
<evidence type="ECO:0000313" key="8">
    <source>
        <dbReference type="EMBL" id="OMJ13773.1"/>
    </source>
</evidence>